<dbReference type="Proteomes" id="UP000559256">
    <property type="component" value="Unassembled WGS sequence"/>
</dbReference>
<comment type="caution">
    <text evidence="2">The sequence shown here is derived from an EMBL/GenBank/DDBJ whole genome shotgun (WGS) entry which is preliminary data.</text>
</comment>
<reference evidence="2 3" key="1">
    <citation type="journal article" date="2020" name="ISME J.">
        <title>Uncovering the hidden diversity of litter-decomposition mechanisms in mushroom-forming fungi.</title>
        <authorList>
            <person name="Floudas D."/>
            <person name="Bentzer J."/>
            <person name="Ahren D."/>
            <person name="Johansson T."/>
            <person name="Persson P."/>
            <person name="Tunlid A."/>
        </authorList>
    </citation>
    <scope>NUCLEOTIDE SEQUENCE [LARGE SCALE GENOMIC DNA]</scope>
    <source>
        <strain evidence="2 3">CBS 291.85</strain>
    </source>
</reference>
<dbReference type="GO" id="GO:0005525">
    <property type="term" value="F:GTP binding"/>
    <property type="evidence" value="ECO:0007669"/>
    <property type="project" value="InterPro"/>
</dbReference>
<gene>
    <name evidence="2" type="ORF">D9758_018209</name>
</gene>
<dbReference type="EMBL" id="JAACJM010000283">
    <property type="protein sequence ID" value="KAF5333851.1"/>
    <property type="molecule type" value="Genomic_DNA"/>
</dbReference>
<dbReference type="AlphaFoldDB" id="A0A8H5FEH4"/>
<dbReference type="SUPFAM" id="SSF52540">
    <property type="entry name" value="P-loop containing nucleoside triphosphate hydrolases"/>
    <property type="match status" value="1"/>
</dbReference>
<protein>
    <recommendedName>
        <fullName evidence="1">G domain-containing protein</fullName>
    </recommendedName>
</protein>
<proteinExistence type="predicted"/>
<organism evidence="2 3">
    <name type="scientific">Tetrapyrgos nigripes</name>
    <dbReference type="NCBI Taxonomy" id="182062"/>
    <lineage>
        <taxon>Eukaryota</taxon>
        <taxon>Fungi</taxon>
        <taxon>Dikarya</taxon>
        <taxon>Basidiomycota</taxon>
        <taxon>Agaricomycotina</taxon>
        <taxon>Agaricomycetes</taxon>
        <taxon>Agaricomycetidae</taxon>
        <taxon>Agaricales</taxon>
        <taxon>Marasmiineae</taxon>
        <taxon>Marasmiaceae</taxon>
        <taxon>Tetrapyrgos</taxon>
    </lineage>
</organism>
<dbReference type="InterPro" id="IPR027417">
    <property type="entry name" value="P-loop_NTPase"/>
</dbReference>
<evidence type="ECO:0000259" key="1">
    <source>
        <dbReference type="Pfam" id="PF01926"/>
    </source>
</evidence>
<dbReference type="Gene3D" id="3.40.50.300">
    <property type="entry name" value="P-loop containing nucleotide triphosphate hydrolases"/>
    <property type="match status" value="1"/>
</dbReference>
<accession>A0A8H5FEH4</accession>
<evidence type="ECO:0000313" key="2">
    <source>
        <dbReference type="EMBL" id="KAF5333851.1"/>
    </source>
</evidence>
<name>A0A8H5FEH4_9AGAR</name>
<keyword evidence="3" id="KW-1185">Reference proteome</keyword>
<sequence>MDRHVSNPSELPQKFQRFRILVIGRAGAGKTTLLKRICNTTEELCIYDEQKRNLLEPTADRGDINRPFSFSSNPQFIFHDSPGFEKGGVKELEDVQQFIKDRAEATNVEDQLHAIWFCLVTHAARPLLELEERFFKEKHFGNVPVIAIFTKFDDLVIQLYDEDKEDIEVRNDAAAYLEDKFRKPLAECDNPPSAYLCLEDMQQDDGNHQQQSLSVSIQQNDSDPRNEYAVKYESSQINIVHGNQTQTTMNDNSQTVNSHNINDHRYFDQRYIDQRYIDQRTIQVIHPGSVPIPWGSYAFGVGGTVIGLASSTHHVTNFCHLQQTRLNITEGADNSALYDPRNPEFTLVFLLLLTTFPRPVVNLINDFCGAISPS</sequence>
<dbReference type="OrthoDB" id="59699at2759"/>
<evidence type="ECO:0000313" key="3">
    <source>
        <dbReference type="Proteomes" id="UP000559256"/>
    </source>
</evidence>
<dbReference type="CDD" id="cd00882">
    <property type="entry name" value="Ras_like_GTPase"/>
    <property type="match status" value="1"/>
</dbReference>
<feature type="domain" description="G" evidence="1">
    <location>
        <begin position="19"/>
        <end position="119"/>
    </location>
</feature>
<dbReference type="InterPro" id="IPR006073">
    <property type="entry name" value="GTP-bd"/>
</dbReference>
<dbReference type="Pfam" id="PF01926">
    <property type="entry name" value="MMR_HSR1"/>
    <property type="match status" value="1"/>
</dbReference>